<accession>A0A0F8Z9J1</accession>
<evidence type="ECO:0000313" key="1">
    <source>
        <dbReference type="EMBL" id="KKK90378.1"/>
    </source>
</evidence>
<dbReference type="EMBL" id="LAZR01049127">
    <property type="protein sequence ID" value="KKK90378.1"/>
    <property type="molecule type" value="Genomic_DNA"/>
</dbReference>
<proteinExistence type="predicted"/>
<organism evidence="1">
    <name type="scientific">marine sediment metagenome</name>
    <dbReference type="NCBI Taxonomy" id="412755"/>
    <lineage>
        <taxon>unclassified sequences</taxon>
        <taxon>metagenomes</taxon>
        <taxon>ecological metagenomes</taxon>
    </lineage>
</organism>
<dbReference type="AlphaFoldDB" id="A0A0F8Z9J1"/>
<protein>
    <submittedName>
        <fullName evidence="1">Uncharacterized protein</fullName>
    </submittedName>
</protein>
<gene>
    <name evidence="1" type="ORF">LCGC14_2723580</name>
</gene>
<sequence>KKYRSVKIVSTGEFIKSCASSGKKTI</sequence>
<feature type="non-terminal residue" evidence="1">
    <location>
        <position position="1"/>
    </location>
</feature>
<reference evidence="1" key="1">
    <citation type="journal article" date="2015" name="Nature">
        <title>Complex archaea that bridge the gap between prokaryotes and eukaryotes.</title>
        <authorList>
            <person name="Spang A."/>
            <person name="Saw J.H."/>
            <person name="Jorgensen S.L."/>
            <person name="Zaremba-Niedzwiedzka K."/>
            <person name="Martijn J."/>
            <person name="Lind A.E."/>
            <person name="van Eijk R."/>
            <person name="Schleper C."/>
            <person name="Guy L."/>
            <person name="Ettema T.J."/>
        </authorList>
    </citation>
    <scope>NUCLEOTIDE SEQUENCE</scope>
</reference>
<name>A0A0F8Z9J1_9ZZZZ</name>
<comment type="caution">
    <text evidence="1">The sequence shown here is derived from an EMBL/GenBank/DDBJ whole genome shotgun (WGS) entry which is preliminary data.</text>
</comment>